<name>A0A4Q7RE15_9BURK</name>
<comment type="caution">
    <text evidence="2">The sequence shown here is derived from an EMBL/GenBank/DDBJ whole genome shotgun (WGS) entry which is preliminary data.</text>
</comment>
<evidence type="ECO:0000256" key="1">
    <source>
        <dbReference type="SAM" id="SignalP"/>
    </source>
</evidence>
<evidence type="ECO:0000313" key="3">
    <source>
        <dbReference type="Proteomes" id="UP000291078"/>
    </source>
</evidence>
<sequence>MKRLLSSFLLCLAMFALPVQGAAAAVMMVCKASEAAGLSMSERHAAIKAEAEAEIGQDVHAHCHEAAVENMDTPVWHDATPSGDAPGPMSDHSHHAGVCSACAACAASAMLLPEIPLVVLQHHRHALPLAMPASFASQPVLPADRPPARHC</sequence>
<dbReference type="EMBL" id="SGXM01000009">
    <property type="protein sequence ID" value="RZT31401.1"/>
    <property type="molecule type" value="Genomic_DNA"/>
</dbReference>
<feature type="signal peptide" evidence="1">
    <location>
        <begin position="1"/>
        <end position="24"/>
    </location>
</feature>
<evidence type="ECO:0000313" key="2">
    <source>
        <dbReference type="EMBL" id="RZT31401.1"/>
    </source>
</evidence>
<dbReference type="RefSeq" id="WP_130393472.1">
    <property type="nucleotide sequence ID" value="NZ_SGXM01000009.1"/>
</dbReference>
<dbReference type="AlphaFoldDB" id="A0A4Q7RE15"/>
<proteinExistence type="predicted"/>
<keyword evidence="1" id="KW-0732">Signal</keyword>
<reference evidence="2 3" key="1">
    <citation type="journal article" date="2015" name="Stand. Genomic Sci.">
        <title>Genomic Encyclopedia of Bacterial and Archaeal Type Strains, Phase III: the genomes of soil and plant-associated and newly described type strains.</title>
        <authorList>
            <person name="Whitman W.B."/>
            <person name="Woyke T."/>
            <person name="Klenk H.P."/>
            <person name="Zhou Y."/>
            <person name="Lilburn T.G."/>
            <person name="Beck B.J."/>
            <person name="De Vos P."/>
            <person name="Vandamme P."/>
            <person name="Eisen J.A."/>
            <person name="Garrity G."/>
            <person name="Hugenholtz P."/>
            <person name="Kyrpides N.C."/>
        </authorList>
    </citation>
    <scope>NUCLEOTIDE SEQUENCE [LARGE SCALE GENOMIC DNA]</scope>
    <source>
        <strain evidence="2 3">ASC-9842</strain>
    </source>
</reference>
<protein>
    <submittedName>
        <fullName evidence="2">Uncharacterized protein</fullName>
    </submittedName>
</protein>
<feature type="chain" id="PRO_5020417704" evidence="1">
    <location>
        <begin position="25"/>
        <end position="151"/>
    </location>
</feature>
<gene>
    <name evidence="2" type="ORF">EV147_4582</name>
</gene>
<organism evidence="2 3">
    <name type="scientific">Cupriavidus agavae</name>
    <dbReference type="NCBI Taxonomy" id="1001822"/>
    <lineage>
        <taxon>Bacteria</taxon>
        <taxon>Pseudomonadati</taxon>
        <taxon>Pseudomonadota</taxon>
        <taxon>Betaproteobacteria</taxon>
        <taxon>Burkholderiales</taxon>
        <taxon>Burkholderiaceae</taxon>
        <taxon>Cupriavidus</taxon>
    </lineage>
</organism>
<keyword evidence="3" id="KW-1185">Reference proteome</keyword>
<dbReference type="OrthoDB" id="8966316at2"/>
<accession>A0A4Q7RE15</accession>
<dbReference type="Proteomes" id="UP000291078">
    <property type="component" value="Unassembled WGS sequence"/>
</dbReference>